<dbReference type="PANTHER" id="PTHR30204:SF69">
    <property type="entry name" value="MERR-FAMILY TRANSCRIPTIONAL REGULATOR"/>
    <property type="match status" value="1"/>
</dbReference>
<sequence length="162" mass="19023">MVFSIIVIKKRGEDDGNKSLIRIGELAREAKVSQRTIDYYTTIGLIEPAGRTDTNYRLYSLETIERLKRIHQMKREKYSLEEIKQYFAQLRHASAEQELADRLTELQLHIQKLEREAKELKPMLDQLKPTQARRLFNRLGAQSAACIEVLLTFIDKNNHFMM</sequence>
<dbReference type="PROSITE" id="PS50937">
    <property type="entry name" value="HTH_MERR_2"/>
    <property type="match status" value="1"/>
</dbReference>
<dbReference type="Gene3D" id="1.10.1660.10">
    <property type="match status" value="1"/>
</dbReference>
<dbReference type="Pfam" id="PF13411">
    <property type="entry name" value="MerR_1"/>
    <property type="match status" value="1"/>
</dbReference>
<evidence type="ECO:0000256" key="2">
    <source>
        <dbReference type="ARBA" id="ARBA00023015"/>
    </source>
</evidence>
<dbReference type="PANTHER" id="PTHR30204">
    <property type="entry name" value="REDOX-CYCLING DRUG-SENSING TRANSCRIPTIONAL ACTIVATOR SOXR"/>
    <property type="match status" value="1"/>
</dbReference>
<accession>A0ABN8UAR7</accession>
<protein>
    <submittedName>
        <fullName evidence="6">MerR family transcriptional regulator</fullName>
    </submittedName>
</protein>
<dbReference type="InterPro" id="IPR047057">
    <property type="entry name" value="MerR_fam"/>
</dbReference>
<evidence type="ECO:0000259" key="5">
    <source>
        <dbReference type="PROSITE" id="PS50937"/>
    </source>
</evidence>
<evidence type="ECO:0000256" key="4">
    <source>
        <dbReference type="ARBA" id="ARBA00023163"/>
    </source>
</evidence>
<dbReference type="Proteomes" id="UP001154322">
    <property type="component" value="Unassembled WGS sequence"/>
</dbReference>
<feature type="domain" description="HTH merR-type" evidence="5">
    <location>
        <begin position="20"/>
        <end position="89"/>
    </location>
</feature>
<proteinExistence type="predicted"/>
<dbReference type="SUPFAM" id="SSF46955">
    <property type="entry name" value="Putative DNA-binding domain"/>
    <property type="match status" value="1"/>
</dbReference>
<reference evidence="6" key="1">
    <citation type="submission" date="2022-06" db="EMBL/GenBank/DDBJ databases">
        <authorList>
            <person name="Dietemann V."/>
            <person name="Ory F."/>
            <person name="Dainat B."/>
            <person name="Oberhansli S."/>
        </authorList>
    </citation>
    <scope>NUCLEOTIDE SEQUENCE</scope>
    <source>
        <strain evidence="6">Ena-SAMPLE-TAB-26-04-2022-14:26:32:270-5432</strain>
    </source>
</reference>
<organism evidence="6 7">
    <name type="scientific">Paenibacillus melissococcoides</name>
    <dbReference type="NCBI Taxonomy" id="2912268"/>
    <lineage>
        <taxon>Bacteria</taxon>
        <taxon>Bacillati</taxon>
        <taxon>Bacillota</taxon>
        <taxon>Bacilli</taxon>
        <taxon>Bacillales</taxon>
        <taxon>Paenibacillaceae</taxon>
        <taxon>Paenibacillus</taxon>
    </lineage>
</organism>
<dbReference type="RefSeq" id="WP_249724372.1">
    <property type="nucleotide sequence ID" value="NZ_AP031286.1"/>
</dbReference>
<comment type="caution">
    <text evidence="6">The sequence shown here is derived from an EMBL/GenBank/DDBJ whole genome shotgun (WGS) entry which is preliminary data.</text>
</comment>
<evidence type="ECO:0000313" key="6">
    <source>
        <dbReference type="EMBL" id="CAH8247038.1"/>
    </source>
</evidence>
<keyword evidence="3" id="KW-0238">DNA-binding</keyword>
<name>A0ABN8UAR7_9BACL</name>
<keyword evidence="7" id="KW-1185">Reference proteome</keyword>
<evidence type="ECO:0000256" key="1">
    <source>
        <dbReference type="ARBA" id="ARBA00022491"/>
    </source>
</evidence>
<keyword evidence="4" id="KW-0804">Transcription</keyword>
<dbReference type="InterPro" id="IPR009061">
    <property type="entry name" value="DNA-bd_dom_put_sf"/>
</dbReference>
<keyword evidence="2" id="KW-0805">Transcription regulation</keyword>
<evidence type="ECO:0000256" key="3">
    <source>
        <dbReference type="ARBA" id="ARBA00023125"/>
    </source>
</evidence>
<dbReference type="EMBL" id="CALYLO010000006">
    <property type="protein sequence ID" value="CAH8247038.1"/>
    <property type="molecule type" value="Genomic_DNA"/>
</dbReference>
<keyword evidence="1" id="KW-0678">Repressor</keyword>
<dbReference type="SMART" id="SM00422">
    <property type="entry name" value="HTH_MERR"/>
    <property type="match status" value="1"/>
</dbReference>
<gene>
    <name evidence="6" type="ORF">WJ0W_004272</name>
</gene>
<dbReference type="InterPro" id="IPR000551">
    <property type="entry name" value="MerR-type_HTH_dom"/>
</dbReference>
<evidence type="ECO:0000313" key="7">
    <source>
        <dbReference type="Proteomes" id="UP001154322"/>
    </source>
</evidence>